<keyword evidence="2" id="KW-1185">Reference proteome</keyword>
<dbReference type="STRING" id="1552.A7L45_13780"/>
<evidence type="ECO:0000313" key="2">
    <source>
        <dbReference type="Proteomes" id="UP000182569"/>
    </source>
</evidence>
<dbReference type="Proteomes" id="UP000182569">
    <property type="component" value="Chromosome"/>
</dbReference>
<protein>
    <submittedName>
        <fullName evidence="1">Uncharacterized protein</fullName>
    </submittedName>
</protein>
<dbReference type="PROSITE" id="PS51257">
    <property type="entry name" value="PROKAR_LIPOPROTEIN"/>
    <property type="match status" value="1"/>
</dbReference>
<organism evidence="1 2">
    <name type="scientific">Clostridium estertheticum subsp. estertheticum</name>
    <dbReference type="NCBI Taxonomy" id="1552"/>
    <lineage>
        <taxon>Bacteria</taxon>
        <taxon>Bacillati</taxon>
        <taxon>Bacillota</taxon>
        <taxon>Clostridia</taxon>
        <taxon>Eubacteriales</taxon>
        <taxon>Clostridiaceae</taxon>
        <taxon>Clostridium</taxon>
    </lineage>
</organism>
<proteinExistence type="predicted"/>
<evidence type="ECO:0000313" key="1">
    <source>
        <dbReference type="EMBL" id="APC41067.1"/>
    </source>
</evidence>
<gene>
    <name evidence="1" type="ORF">A7L45_13780</name>
</gene>
<reference evidence="2" key="1">
    <citation type="journal article" date="2016" name="Front. Microbiol.">
        <title>Complete Genome Sequence of Clostridium estertheticum DSM 8809, a Microbe Identified in Spoiled Vacuum Packed Beef.</title>
        <authorList>
            <person name="Yu Z."/>
            <person name="Gunn L."/>
            <person name="Brennan E."/>
            <person name="Reid R."/>
            <person name="Wall P.G."/>
            <person name="Gaora O.P."/>
            <person name="Hurley D."/>
            <person name="Bolton D."/>
            <person name="Fanning S."/>
        </authorList>
    </citation>
    <scope>NUCLEOTIDE SEQUENCE [LARGE SCALE GENOMIC DNA]</scope>
    <source>
        <strain evidence="2">DSM 8809</strain>
    </source>
</reference>
<dbReference type="EMBL" id="CP015756">
    <property type="protein sequence ID" value="APC41067.1"/>
    <property type="molecule type" value="Genomic_DNA"/>
</dbReference>
<name>A0A1J0GIC9_9CLOT</name>
<sequence>MKKIILGLIGVILILSLVGCGESEEKKLPAIPQTAIDTAMQEMKKNSEVSDGYIKINGNEIVFAITVKNASISEDKAKGLADSFIRLLGSQMSINNKDMASPTKDNLGGLYDYYGIHVGIGASADNIMYQGTKVVGVDKLTW</sequence>
<dbReference type="KEGG" id="ceu:A7L45_13780"/>
<dbReference type="RefSeq" id="WP_071613361.1">
    <property type="nucleotide sequence ID" value="NZ_CP015756.1"/>
</dbReference>
<dbReference type="OrthoDB" id="2965923at2"/>
<accession>A0A1J0GIC9</accession>
<dbReference type="AlphaFoldDB" id="A0A1J0GIC9"/>